<gene>
    <name evidence="1" type="ORF">MECH1_V1_2444</name>
</gene>
<proteinExistence type="predicted"/>
<accession>A0ABM9NKQ3</accession>
<protein>
    <submittedName>
        <fullName evidence="1">Uncharacterized protein</fullName>
    </submittedName>
</protein>
<evidence type="ECO:0000313" key="2">
    <source>
        <dbReference type="Proteomes" id="UP001497493"/>
    </source>
</evidence>
<sequence>MCSISHIIFDVYLIIIYIDRHQGINKSSHNTLPSLNLYFPILKTYFYTLGNFYWIFGNSGHSTTRQSRAHHRTPITSPPSLLFFASRSLIIPCEVEIIAVPSPLSTDGRSSTDL</sequence>
<name>A0ABM9NKQ3_9GAMM</name>
<dbReference type="Proteomes" id="UP001497493">
    <property type="component" value="Chromosome"/>
</dbReference>
<reference evidence="1 2" key="1">
    <citation type="submission" date="2024-04" db="EMBL/GenBank/DDBJ databases">
        <authorList>
            <person name="Cremers G."/>
        </authorList>
    </citation>
    <scope>NUCLEOTIDE SEQUENCE [LARGE SCALE GENOMIC DNA]</scope>
    <source>
        <strain evidence="1">MeCH1-AG</strain>
    </source>
</reference>
<evidence type="ECO:0000313" key="1">
    <source>
        <dbReference type="EMBL" id="CAL1241220.1"/>
    </source>
</evidence>
<dbReference type="EMBL" id="OZ026884">
    <property type="protein sequence ID" value="CAL1241220.1"/>
    <property type="molecule type" value="Genomic_DNA"/>
</dbReference>
<keyword evidence="2" id="KW-1185">Reference proteome</keyword>
<organism evidence="1 2">
    <name type="scientific">Candidatus Methylocalor cossyra</name>
    <dbReference type="NCBI Taxonomy" id="3108543"/>
    <lineage>
        <taxon>Bacteria</taxon>
        <taxon>Pseudomonadati</taxon>
        <taxon>Pseudomonadota</taxon>
        <taxon>Gammaproteobacteria</taxon>
        <taxon>Methylococcales</taxon>
        <taxon>Methylococcaceae</taxon>
        <taxon>Candidatus Methylocalor</taxon>
    </lineage>
</organism>